<dbReference type="CDD" id="cd17361">
    <property type="entry name" value="MFS_STP"/>
    <property type="match status" value="1"/>
</dbReference>
<feature type="transmembrane region" description="Helical" evidence="11">
    <location>
        <begin position="448"/>
        <end position="468"/>
    </location>
</feature>
<dbReference type="Gramene" id="Ma04_t36380.1">
    <property type="protein sequence ID" value="Ma04_p36380.1"/>
    <property type="gene ID" value="Ma04_g36380"/>
</dbReference>
<dbReference type="Proteomes" id="UP000012960">
    <property type="component" value="Unplaced"/>
</dbReference>
<dbReference type="Gene3D" id="1.20.1250.20">
    <property type="entry name" value="MFS general substrate transporter like domains"/>
    <property type="match status" value="1"/>
</dbReference>
<dbReference type="InterPro" id="IPR045262">
    <property type="entry name" value="STP/PLT_plant"/>
</dbReference>
<evidence type="ECO:0000313" key="14">
    <source>
        <dbReference type="Proteomes" id="UP000012960"/>
    </source>
</evidence>
<comment type="subcellular location">
    <subcellularLocation>
        <location evidence="1">Membrane</location>
        <topology evidence="1">Multi-pass membrane protein</topology>
    </subcellularLocation>
</comment>
<feature type="transmembrane region" description="Helical" evidence="11">
    <location>
        <begin position="175"/>
        <end position="194"/>
    </location>
</feature>
<dbReference type="GeneID" id="103982387"/>
<dbReference type="InterPro" id="IPR036259">
    <property type="entry name" value="MFS_trans_sf"/>
</dbReference>
<feature type="transmembrane region" description="Helical" evidence="11">
    <location>
        <begin position="81"/>
        <end position="101"/>
    </location>
</feature>
<keyword evidence="6" id="KW-0769">Symport</keyword>
<dbReference type="InterPro" id="IPR005828">
    <property type="entry name" value="MFS_sugar_transport-like"/>
</dbReference>
<evidence type="ECO:0000256" key="6">
    <source>
        <dbReference type="ARBA" id="ARBA00022847"/>
    </source>
</evidence>
<reference evidence="13" key="1">
    <citation type="submission" date="2021-05" db="UniProtKB">
        <authorList>
            <consortium name="EnsemblPlants"/>
        </authorList>
    </citation>
    <scope>IDENTIFICATION</scope>
    <source>
        <strain evidence="13">subsp. malaccensis</strain>
    </source>
</reference>
<dbReference type="GO" id="GO:0015293">
    <property type="term" value="F:symporter activity"/>
    <property type="evidence" value="ECO:0007669"/>
    <property type="project" value="UniProtKB-KW"/>
</dbReference>
<dbReference type="SUPFAM" id="SSF103473">
    <property type="entry name" value="MFS general substrate transporter"/>
    <property type="match status" value="1"/>
</dbReference>
<keyword evidence="8 11" id="KW-0472">Membrane</keyword>
<organism evidence="13 14">
    <name type="scientific">Musa acuminata subsp. malaccensis</name>
    <name type="common">Wild banana</name>
    <name type="synonym">Musa malaccensis</name>
    <dbReference type="NCBI Taxonomy" id="214687"/>
    <lineage>
        <taxon>Eukaryota</taxon>
        <taxon>Viridiplantae</taxon>
        <taxon>Streptophyta</taxon>
        <taxon>Embryophyta</taxon>
        <taxon>Tracheophyta</taxon>
        <taxon>Spermatophyta</taxon>
        <taxon>Magnoliopsida</taxon>
        <taxon>Liliopsida</taxon>
        <taxon>Zingiberales</taxon>
        <taxon>Musaceae</taxon>
        <taxon>Musa</taxon>
    </lineage>
</organism>
<evidence type="ECO:0000256" key="11">
    <source>
        <dbReference type="SAM" id="Phobius"/>
    </source>
</evidence>
<feature type="transmembrane region" description="Helical" evidence="11">
    <location>
        <begin position="266"/>
        <end position="285"/>
    </location>
</feature>
<dbReference type="FunFam" id="1.20.1250.20:FF:000002">
    <property type="entry name" value="Sugar transport protein 13"/>
    <property type="match status" value="1"/>
</dbReference>
<comment type="similarity">
    <text evidence="2 9">Belongs to the major facilitator superfamily. Sugar transporter (TC 2.A.1.1) family.</text>
</comment>
<evidence type="ECO:0000313" key="13">
    <source>
        <dbReference type="EnsemblPlants" id="Ma04_p36380.1"/>
    </source>
</evidence>
<dbReference type="InterPro" id="IPR044778">
    <property type="entry name" value="MFS_STP/MST-like_plant"/>
</dbReference>
<feature type="transmembrane region" description="Helical" evidence="11">
    <location>
        <begin position="233"/>
        <end position="254"/>
    </location>
</feature>
<evidence type="ECO:0000256" key="4">
    <source>
        <dbReference type="ARBA" id="ARBA00022597"/>
    </source>
</evidence>
<dbReference type="EnsemblPlants" id="Ma04_t36380.1">
    <property type="protein sequence ID" value="Ma04_p36380.1"/>
    <property type="gene ID" value="Ma04_g36380"/>
</dbReference>
<dbReference type="InterPro" id="IPR003663">
    <property type="entry name" value="Sugar/inositol_transpt"/>
</dbReference>
<dbReference type="InterPro" id="IPR020846">
    <property type="entry name" value="MFS_dom"/>
</dbReference>
<dbReference type="PANTHER" id="PTHR23500">
    <property type="entry name" value="SOLUTE CARRIER FAMILY 2, FACILITATED GLUCOSE TRANSPORTER"/>
    <property type="match status" value="1"/>
</dbReference>
<evidence type="ECO:0000256" key="7">
    <source>
        <dbReference type="ARBA" id="ARBA00022989"/>
    </source>
</evidence>
<dbReference type="Pfam" id="PF00083">
    <property type="entry name" value="Sugar_tr"/>
    <property type="match status" value="1"/>
</dbReference>
<dbReference type="GO" id="GO:0015145">
    <property type="term" value="F:monosaccharide transmembrane transporter activity"/>
    <property type="evidence" value="ECO:0007669"/>
    <property type="project" value="InterPro"/>
</dbReference>
<evidence type="ECO:0000256" key="5">
    <source>
        <dbReference type="ARBA" id="ARBA00022692"/>
    </source>
</evidence>
<feature type="transmembrane region" description="Helical" evidence="11">
    <location>
        <begin position="489"/>
        <end position="510"/>
    </location>
</feature>
<feature type="transmembrane region" description="Helical" evidence="11">
    <location>
        <begin position="516"/>
        <end position="537"/>
    </location>
</feature>
<feature type="transmembrane region" description="Helical" evidence="11">
    <location>
        <begin position="144"/>
        <end position="163"/>
    </location>
</feature>
<dbReference type="PROSITE" id="PS50850">
    <property type="entry name" value="MFS"/>
    <property type="match status" value="1"/>
</dbReference>
<evidence type="ECO:0000256" key="8">
    <source>
        <dbReference type="ARBA" id="ARBA00023136"/>
    </source>
</evidence>
<feature type="transmembrane region" description="Helical" evidence="11">
    <location>
        <begin position="347"/>
        <end position="369"/>
    </location>
</feature>
<dbReference type="PANTHER" id="PTHR23500:SF460">
    <property type="entry name" value="SUGAR TRANSPORT PROTEIN 11"/>
    <property type="match status" value="1"/>
</dbReference>
<keyword evidence="7 11" id="KW-1133">Transmembrane helix</keyword>
<dbReference type="GO" id="GO:0016020">
    <property type="term" value="C:membrane"/>
    <property type="evidence" value="ECO:0007669"/>
    <property type="project" value="UniProtKB-SubCell"/>
</dbReference>
<name>A0A804IXS9_MUSAM</name>
<dbReference type="NCBIfam" id="TIGR00879">
    <property type="entry name" value="SP"/>
    <property type="match status" value="1"/>
</dbReference>
<protein>
    <recommendedName>
        <fullName evidence="12">Major facilitator superfamily (MFS) profile domain-containing protein</fullName>
    </recommendedName>
</protein>
<keyword evidence="14" id="KW-1185">Reference proteome</keyword>
<evidence type="ECO:0000256" key="9">
    <source>
        <dbReference type="RuleBase" id="RU003346"/>
    </source>
</evidence>
<evidence type="ECO:0000256" key="3">
    <source>
        <dbReference type="ARBA" id="ARBA00022448"/>
    </source>
</evidence>
<evidence type="ECO:0000256" key="2">
    <source>
        <dbReference type="ARBA" id="ARBA00010992"/>
    </source>
</evidence>
<keyword evidence="5 11" id="KW-0812">Transmembrane</keyword>
<dbReference type="AlphaFoldDB" id="A0A804IXS9"/>
<accession>A0A804IXS9</accession>
<feature type="transmembrane region" description="Helical" evidence="11">
    <location>
        <begin position="412"/>
        <end position="436"/>
    </location>
</feature>
<dbReference type="PRINTS" id="PR00171">
    <property type="entry name" value="SUGRTRNSPORT"/>
</dbReference>
<feature type="domain" description="Major facilitator superfamily (MFS) profile" evidence="12">
    <location>
        <begin position="88"/>
        <end position="540"/>
    </location>
</feature>
<sequence>MRPSPCFHGASDLCLIFLDDQAKRRYKKEPSHQRYRGAQKGSRSKTLAFPRSPQRRRACAEMAGGGLAPSNGDVKHYNGRVTSFVIVTCVIAATGGLIFGYDIGVSGGVTSMDEFLEKFFPSVYQQEKTASGSKNQWCQFDSQMLTSFTSSLYVAGLISTYFASMVTQAFGRKSSMLFGGAAFLLGSAINGVAMNVAMLIIGRILLGVGVGFANQAVPLYLSEMAPPQLRGALNMGFQMATTIGIFVAGLVNYGTGKLHAGYGWRISVALAAVPALIMTLGAIALPDTPNSLVERGLRDQAKATLQKIRGTDDVEAELQDMIEATEEAKKVSDPWSSILRPEHRPHLVMAIAIPMFQQLTGINVIMFYAPVLFKTIGFGDSASLMSAVISGLVNVFATTVSIATVDKFGRRILFLEGGIQMVVSQVAVGAILGTFFGDAGTGKLSPGLANLVLALICVYVAAFAWSWGPLGWLVPSEIFPLNIRSAGQSIVVGVNFFFTFVIAQLFLMALCHLKSGLFHLFAAFVVVMTLFVVFLVPETKGVPIEEMTLVWKKHWFWKKYMLDDRITPSEHRRED</sequence>
<keyword evidence="4" id="KW-0762">Sugar transport</keyword>
<dbReference type="InterPro" id="IPR005829">
    <property type="entry name" value="Sugar_transporter_CS"/>
</dbReference>
<feature type="region of interest" description="Disordered" evidence="10">
    <location>
        <begin position="28"/>
        <end position="54"/>
    </location>
</feature>
<dbReference type="PROSITE" id="PS00216">
    <property type="entry name" value="SUGAR_TRANSPORT_1"/>
    <property type="match status" value="1"/>
</dbReference>
<evidence type="ECO:0000256" key="1">
    <source>
        <dbReference type="ARBA" id="ARBA00004141"/>
    </source>
</evidence>
<proteinExistence type="inferred from homology"/>
<dbReference type="OMA" id="GMGICMA"/>
<feature type="transmembrane region" description="Helical" evidence="11">
    <location>
        <begin position="381"/>
        <end position="405"/>
    </location>
</feature>
<evidence type="ECO:0000256" key="10">
    <source>
        <dbReference type="SAM" id="MobiDB-lite"/>
    </source>
</evidence>
<dbReference type="InParanoid" id="A0A804IXS9"/>
<keyword evidence="3 9" id="KW-0813">Transport</keyword>
<dbReference type="PROSITE" id="PS00217">
    <property type="entry name" value="SUGAR_TRANSPORT_2"/>
    <property type="match status" value="1"/>
</dbReference>
<evidence type="ECO:0000259" key="12">
    <source>
        <dbReference type="PROSITE" id="PS50850"/>
    </source>
</evidence>
<dbReference type="OrthoDB" id="5296287at2759"/>